<name>A0AA37GB94_9PEZI</name>
<gene>
    <name evidence="6" type="ORF">ColLi_00526</name>
</gene>
<keyword evidence="7" id="KW-1185">Reference proteome</keyword>
<comment type="caution">
    <text evidence="6">The sequence shown here is derived from an EMBL/GenBank/DDBJ whole genome shotgun (WGS) entry which is preliminary data.</text>
</comment>
<proteinExistence type="predicted"/>
<protein>
    <recommendedName>
        <fullName evidence="8">CorA-like Mg2+ transporter</fullName>
    </recommendedName>
</protein>
<feature type="transmembrane region" description="Helical" evidence="5">
    <location>
        <begin position="397"/>
        <end position="416"/>
    </location>
</feature>
<accession>A0AA37GB94</accession>
<dbReference type="GO" id="GO:0016020">
    <property type="term" value="C:membrane"/>
    <property type="evidence" value="ECO:0007669"/>
    <property type="project" value="UniProtKB-SubCell"/>
</dbReference>
<dbReference type="EMBL" id="BPPX01000001">
    <property type="protein sequence ID" value="GJC77688.1"/>
    <property type="molecule type" value="Genomic_DNA"/>
</dbReference>
<reference evidence="6 7" key="1">
    <citation type="submission" date="2021-07" db="EMBL/GenBank/DDBJ databases">
        <title>Genome data of Colletotrichum spaethianum.</title>
        <authorList>
            <person name="Utami Y.D."/>
            <person name="Hiruma K."/>
        </authorList>
    </citation>
    <scope>NUCLEOTIDE SEQUENCE [LARGE SCALE GENOMIC DNA]</scope>
    <source>
        <strain evidence="6 7">MAFF 242679</strain>
    </source>
</reference>
<keyword evidence="3 5" id="KW-1133">Transmembrane helix</keyword>
<evidence type="ECO:0000256" key="5">
    <source>
        <dbReference type="SAM" id="Phobius"/>
    </source>
</evidence>
<dbReference type="SUPFAM" id="SSF144083">
    <property type="entry name" value="Magnesium transport protein CorA, transmembrane region"/>
    <property type="match status" value="1"/>
</dbReference>
<evidence type="ECO:0000313" key="6">
    <source>
        <dbReference type="EMBL" id="GJC77688.1"/>
    </source>
</evidence>
<evidence type="ECO:0000256" key="1">
    <source>
        <dbReference type="ARBA" id="ARBA00004141"/>
    </source>
</evidence>
<dbReference type="Proteomes" id="UP001055172">
    <property type="component" value="Unassembled WGS sequence"/>
</dbReference>
<evidence type="ECO:0000256" key="4">
    <source>
        <dbReference type="ARBA" id="ARBA00023136"/>
    </source>
</evidence>
<evidence type="ECO:0000313" key="7">
    <source>
        <dbReference type="Proteomes" id="UP001055172"/>
    </source>
</evidence>
<keyword evidence="2 5" id="KW-0812">Transmembrane</keyword>
<feature type="transmembrane region" description="Helical" evidence="5">
    <location>
        <begin position="359"/>
        <end position="377"/>
    </location>
</feature>
<sequence length="463" mass="53027">MNENLCSSCPDPNFQCWKKGAWVCQYMALATLTTIGDGKEWKTVERAVGEEKQGLLPTNDFNVCIVSAKAQQVRECPACREYFSETFAIPDLWWKRYCRDSNGYFGYETTLDDDGNTAALNTWARFPVKLTNKEHPGYEWFKLNVFTRWLPSQKQTILIIFDLRKPAANCMTRVPEDEPEPLFTAPDPSYFIDPYWIYIQLLEKVVTLQDAAVWAVRDTVRTTEKQRDEVNASGESMPKPTPDYRHLHETARHAIHVSETLDLGVKAARKILLQHDSLKAGSGGARPETAWTKAWNHTHQRLQFYEEMLSSLQERSASNKARHFNEISLAYNMVAQFDSGISVDIGRATQRDSEAMKTVAFLTLLFLPATFVSAVFSTSFFEYDSGSGSWDVSNKFWIFWVVAIPITIATALLWYCRHDLTLSGVFRALHWEKSRKETRIFDIEDGRHRVVTAVWGRGGAERL</sequence>
<organism evidence="6 7">
    <name type="scientific">Colletotrichum liriopes</name>
    <dbReference type="NCBI Taxonomy" id="708192"/>
    <lineage>
        <taxon>Eukaryota</taxon>
        <taxon>Fungi</taxon>
        <taxon>Dikarya</taxon>
        <taxon>Ascomycota</taxon>
        <taxon>Pezizomycotina</taxon>
        <taxon>Sordariomycetes</taxon>
        <taxon>Hypocreomycetidae</taxon>
        <taxon>Glomerellales</taxon>
        <taxon>Glomerellaceae</taxon>
        <taxon>Colletotrichum</taxon>
        <taxon>Colletotrichum spaethianum species complex</taxon>
    </lineage>
</organism>
<comment type="subcellular location">
    <subcellularLocation>
        <location evidence="1">Membrane</location>
        <topology evidence="1">Multi-pass membrane protein</topology>
    </subcellularLocation>
</comment>
<evidence type="ECO:0008006" key="8">
    <source>
        <dbReference type="Google" id="ProtNLM"/>
    </source>
</evidence>
<dbReference type="InterPro" id="IPR045863">
    <property type="entry name" value="CorA_TM1_TM2"/>
</dbReference>
<evidence type="ECO:0000256" key="2">
    <source>
        <dbReference type="ARBA" id="ARBA00022692"/>
    </source>
</evidence>
<dbReference type="AlphaFoldDB" id="A0AA37GB94"/>
<evidence type="ECO:0000256" key="3">
    <source>
        <dbReference type="ARBA" id="ARBA00022989"/>
    </source>
</evidence>
<keyword evidence="4 5" id="KW-0472">Membrane</keyword>
<dbReference type="Gene3D" id="1.20.58.340">
    <property type="entry name" value="Magnesium transport protein CorA, transmembrane region"/>
    <property type="match status" value="1"/>
</dbReference>